<proteinExistence type="predicted"/>
<protein>
    <submittedName>
        <fullName evidence="2">Uncharacterized protein</fullName>
    </submittedName>
</protein>
<comment type="caution">
    <text evidence="2">The sequence shown here is derived from an EMBL/GenBank/DDBJ whole genome shotgun (WGS) entry which is preliminary data.</text>
</comment>
<evidence type="ECO:0000256" key="1">
    <source>
        <dbReference type="SAM" id="MobiDB-lite"/>
    </source>
</evidence>
<gene>
    <name evidence="2" type="ORF">WJX74_001531</name>
</gene>
<feature type="region of interest" description="Disordered" evidence="1">
    <location>
        <begin position="151"/>
        <end position="187"/>
    </location>
</feature>
<dbReference type="Proteomes" id="UP001438707">
    <property type="component" value="Unassembled WGS sequence"/>
</dbReference>
<sequence length="244" mass="27919">MCRTEVSRNFWKSQAQTRLRQLHSSCAPDLDLMSSPAKAAVKTYLLPQACRQADKNTHKKQQESSCLLPESYIMTTLSSRRTGLRYVLYVRFKAYTQHGPRVKAACKYGDMYSEPAFSITVEDEPRIEDLLRVWDDEVCASDVNWKKIEDRPASCESEQPPKKQSRDFEDPSRMGPATPEQGPFMRLTPHDMAPTARYSMEGSDSIRSVHDVEGYLTANLRQPITPDTDLDARRPLIWNPMMPV</sequence>
<evidence type="ECO:0000313" key="3">
    <source>
        <dbReference type="Proteomes" id="UP001438707"/>
    </source>
</evidence>
<organism evidence="2 3">
    <name type="scientific">Apatococcus lobatus</name>
    <dbReference type="NCBI Taxonomy" id="904363"/>
    <lineage>
        <taxon>Eukaryota</taxon>
        <taxon>Viridiplantae</taxon>
        <taxon>Chlorophyta</taxon>
        <taxon>core chlorophytes</taxon>
        <taxon>Trebouxiophyceae</taxon>
        <taxon>Chlorellales</taxon>
        <taxon>Chlorellaceae</taxon>
        <taxon>Apatococcus</taxon>
    </lineage>
</organism>
<evidence type="ECO:0000313" key="2">
    <source>
        <dbReference type="EMBL" id="KAK9819003.1"/>
    </source>
</evidence>
<dbReference type="EMBL" id="JALJOS010000051">
    <property type="protein sequence ID" value="KAK9819003.1"/>
    <property type="molecule type" value="Genomic_DNA"/>
</dbReference>
<accession>A0AAW1Q9G0</accession>
<keyword evidence="3" id="KW-1185">Reference proteome</keyword>
<feature type="compositionally biased region" description="Basic and acidic residues" evidence="1">
    <location>
        <begin position="151"/>
        <end position="172"/>
    </location>
</feature>
<name>A0AAW1Q9G0_9CHLO</name>
<reference evidence="2 3" key="1">
    <citation type="journal article" date="2024" name="Nat. Commun.">
        <title>Phylogenomics reveals the evolutionary origins of lichenization in chlorophyte algae.</title>
        <authorList>
            <person name="Puginier C."/>
            <person name="Libourel C."/>
            <person name="Otte J."/>
            <person name="Skaloud P."/>
            <person name="Haon M."/>
            <person name="Grisel S."/>
            <person name="Petersen M."/>
            <person name="Berrin J.G."/>
            <person name="Delaux P.M."/>
            <person name="Dal Grande F."/>
            <person name="Keller J."/>
        </authorList>
    </citation>
    <scope>NUCLEOTIDE SEQUENCE [LARGE SCALE GENOMIC DNA]</scope>
    <source>
        <strain evidence="2 3">SAG 2145</strain>
    </source>
</reference>
<dbReference type="AlphaFoldDB" id="A0AAW1Q9G0"/>